<accession>A0ABT1W1N1</accession>
<protein>
    <recommendedName>
        <fullName evidence="4">BED-type domain-containing protein</fullName>
    </recommendedName>
</protein>
<sequence>MPLATDLEIRGTDGVWRTISVVLALPNKNRKPMRCIVCKGHIKLHDAARDGSQQAHVEHAQRWPGCPRSDAYDGNGVRPHPHRVPD</sequence>
<proteinExistence type="predicted"/>
<feature type="region of interest" description="Disordered" evidence="1">
    <location>
        <begin position="49"/>
        <end position="86"/>
    </location>
</feature>
<name>A0ABT1W1N1_9PROT</name>
<gene>
    <name evidence="2" type="ORF">NFI88_14605</name>
</gene>
<evidence type="ECO:0008006" key="4">
    <source>
        <dbReference type="Google" id="ProtNLM"/>
    </source>
</evidence>
<evidence type="ECO:0000313" key="2">
    <source>
        <dbReference type="EMBL" id="MCQ8242067.1"/>
    </source>
</evidence>
<reference evidence="2 3" key="1">
    <citation type="submission" date="2022-06" db="EMBL/GenBank/DDBJ databases">
        <title>Rhizosaccharibacter gen. nov. sp. nov. KSS12, endophytic bacteria isolated from sugarcane.</title>
        <authorList>
            <person name="Pitiwittayakul N."/>
        </authorList>
    </citation>
    <scope>NUCLEOTIDE SEQUENCE [LARGE SCALE GENOMIC DNA]</scope>
    <source>
        <strain evidence="2 3">KSS12</strain>
    </source>
</reference>
<comment type="caution">
    <text evidence="2">The sequence shown here is derived from an EMBL/GenBank/DDBJ whole genome shotgun (WGS) entry which is preliminary data.</text>
</comment>
<dbReference type="RefSeq" id="WP_422920821.1">
    <property type="nucleotide sequence ID" value="NZ_JAMZEJ010000009.1"/>
</dbReference>
<dbReference type="Proteomes" id="UP001524547">
    <property type="component" value="Unassembled WGS sequence"/>
</dbReference>
<dbReference type="EMBL" id="JAMZEJ010000009">
    <property type="protein sequence ID" value="MCQ8242067.1"/>
    <property type="molecule type" value="Genomic_DNA"/>
</dbReference>
<evidence type="ECO:0000256" key="1">
    <source>
        <dbReference type="SAM" id="MobiDB-lite"/>
    </source>
</evidence>
<evidence type="ECO:0000313" key="3">
    <source>
        <dbReference type="Proteomes" id="UP001524547"/>
    </source>
</evidence>
<keyword evidence="3" id="KW-1185">Reference proteome</keyword>
<organism evidence="2 3">
    <name type="scientific">Rhizosaccharibacter radicis</name>
    <dbReference type="NCBI Taxonomy" id="2782605"/>
    <lineage>
        <taxon>Bacteria</taxon>
        <taxon>Pseudomonadati</taxon>
        <taxon>Pseudomonadota</taxon>
        <taxon>Alphaproteobacteria</taxon>
        <taxon>Acetobacterales</taxon>
        <taxon>Acetobacteraceae</taxon>
        <taxon>Rhizosaccharibacter</taxon>
    </lineage>
</organism>